<name>A0A1I7UT34_9PELO</name>
<dbReference type="InterPro" id="IPR036291">
    <property type="entry name" value="NAD(P)-bd_dom_sf"/>
</dbReference>
<protein>
    <submittedName>
        <fullName evidence="4">C-factor</fullName>
    </submittedName>
</protein>
<keyword evidence="1" id="KW-0560">Oxidoreductase</keyword>
<evidence type="ECO:0000313" key="4">
    <source>
        <dbReference type="WBParaSite" id="Csp11.Scaffold630.g19070.t1"/>
    </source>
</evidence>
<organism evidence="3 4">
    <name type="scientific">Caenorhabditis tropicalis</name>
    <dbReference type="NCBI Taxonomy" id="1561998"/>
    <lineage>
        <taxon>Eukaryota</taxon>
        <taxon>Metazoa</taxon>
        <taxon>Ecdysozoa</taxon>
        <taxon>Nematoda</taxon>
        <taxon>Chromadorea</taxon>
        <taxon>Rhabditida</taxon>
        <taxon>Rhabditina</taxon>
        <taxon>Rhabditomorpha</taxon>
        <taxon>Rhabditoidea</taxon>
        <taxon>Rhabditidae</taxon>
        <taxon>Peloderinae</taxon>
        <taxon>Caenorhabditis</taxon>
    </lineage>
</organism>
<dbReference type="Pfam" id="PF00106">
    <property type="entry name" value="adh_short"/>
    <property type="match status" value="1"/>
</dbReference>
<dbReference type="InterPro" id="IPR020904">
    <property type="entry name" value="Sc_DH/Rdtase_CS"/>
</dbReference>
<dbReference type="STRING" id="1561998.A0A1I7UT34"/>
<accession>A0A1I7UT34</accession>
<dbReference type="PRINTS" id="PR00080">
    <property type="entry name" value="SDRFAMILY"/>
</dbReference>
<dbReference type="GO" id="GO:0005737">
    <property type="term" value="C:cytoplasm"/>
    <property type="evidence" value="ECO:0007669"/>
    <property type="project" value="TreeGrafter"/>
</dbReference>
<evidence type="ECO:0000256" key="1">
    <source>
        <dbReference type="ARBA" id="ARBA00023002"/>
    </source>
</evidence>
<dbReference type="AlphaFoldDB" id="A0A1I7UT34"/>
<comment type="similarity">
    <text evidence="2">Belongs to the short-chain dehydrogenases/reductases (SDR) family.</text>
</comment>
<dbReference type="InterPro" id="IPR051468">
    <property type="entry name" value="Fungal_SecMetab_SDRs"/>
</dbReference>
<dbReference type="PRINTS" id="PR00081">
    <property type="entry name" value="GDHRDH"/>
</dbReference>
<keyword evidence="3" id="KW-1185">Reference proteome</keyword>
<proteinExistence type="inferred from homology"/>
<dbReference type="Gene3D" id="3.40.50.720">
    <property type="entry name" value="NAD(P)-binding Rossmann-like Domain"/>
    <property type="match status" value="1"/>
</dbReference>
<dbReference type="PROSITE" id="PS00061">
    <property type="entry name" value="ADH_SHORT"/>
    <property type="match status" value="1"/>
</dbReference>
<dbReference type="InterPro" id="IPR002347">
    <property type="entry name" value="SDR_fam"/>
</dbReference>
<reference evidence="4" key="1">
    <citation type="submission" date="2016-11" db="UniProtKB">
        <authorList>
            <consortium name="WormBaseParasite"/>
        </authorList>
    </citation>
    <scope>IDENTIFICATION</scope>
</reference>
<dbReference type="SUPFAM" id="SSF51735">
    <property type="entry name" value="NAD(P)-binding Rossmann-fold domains"/>
    <property type="match status" value="1"/>
</dbReference>
<dbReference type="PANTHER" id="PTHR43544">
    <property type="entry name" value="SHORT-CHAIN DEHYDROGENASE/REDUCTASE"/>
    <property type="match status" value="1"/>
</dbReference>
<sequence>MVSSPKSVIVTGANRGIGLTIVKELVKDSGIKTLIVTARDPKTATDLHSIKDPRIHILPLEVTSDESIDRFVDQVKKIVGDDGLNCLINNAGAAFHYTTNSTPSRSLLTEQFDVNTVSVVILTQKLLPLLRKSASRSTGDHLSISRSAILNISSGLASIADNTFGSTTAVPMLAYAMSKTAINQFTKMLSIDLKKDHILAVCFEPGWIKTNLGGPMAQFTQSKIQEENPQFKQFQLEEAIPTLVETFYKLNESHNGGYFYRDLKPLPY</sequence>
<dbReference type="CDD" id="cd05325">
    <property type="entry name" value="carb_red_sniffer_like_SDR_c"/>
    <property type="match status" value="1"/>
</dbReference>
<dbReference type="WBParaSite" id="Csp11.Scaffold630.g19070.t1">
    <property type="protein sequence ID" value="Csp11.Scaffold630.g19070.t1"/>
    <property type="gene ID" value="Csp11.Scaffold630.g19070"/>
</dbReference>
<evidence type="ECO:0000313" key="3">
    <source>
        <dbReference type="Proteomes" id="UP000095282"/>
    </source>
</evidence>
<dbReference type="Proteomes" id="UP000095282">
    <property type="component" value="Unplaced"/>
</dbReference>
<dbReference type="GO" id="GO:0016491">
    <property type="term" value="F:oxidoreductase activity"/>
    <property type="evidence" value="ECO:0007669"/>
    <property type="project" value="UniProtKB-KW"/>
</dbReference>
<dbReference type="PANTHER" id="PTHR43544:SF35">
    <property type="entry name" value="C-FACTOR-RELATED"/>
    <property type="match status" value="1"/>
</dbReference>
<evidence type="ECO:0000256" key="2">
    <source>
        <dbReference type="RuleBase" id="RU000363"/>
    </source>
</evidence>